<evidence type="ECO:0000313" key="2">
    <source>
        <dbReference type="Proteomes" id="UP000000305"/>
    </source>
</evidence>
<name>E9H970_DAPPU</name>
<protein>
    <submittedName>
        <fullName evidence="1">Uncharacterized protein</fullName>
    </submittedName>
</protein>
<dbReference type="KEGG" id="dpx:DAPPUDRAFT_326927"/>
<dbReference type="OrthoDB" id="10478270at2759"/>
<gene>
    <name evidence="1" type="ORF">DAPPUDRAFT_326927</name>
</gene>
<accession>E9H970</accession>
<sequence>MDIVIKEEIGVGETGRRIERIAFNVIPYFDVLKNIERRNVARTSHFSAFFSLQYTALFKFLTMGNSKSTPKSDIMSDEELMKIPKFSDTYNKQNLFAFLTKYVSTLFTITFQKEIGQYRAVLTVCGEEEPTDFFKRLRVDAERYSFKPGQNFLEYKRRISTGLKEFGNYHPQVVVREMETIFPDLSCNIYPKTKARSYTCVLHVRPFGVVYEEEERGSRKMEAKIGAYMKMAKRLFRIGYIPPYSPGNVEE</sequence>
<keyword evidence="2" id="KW-1185">Reference proteome</keyword>
<reference evidence="1 2" key="1">
    <citation type="journal article" date="2011" name="Science">
        <title>The ecoresponsive genome of Daphnia pulex.</title>
        <authorList>
            <person name="Colbourne J.K."/>
            <person name="Pfrender M.E."/>
            <person name="Gilbert D."/>
            <person name="Thomas W.K."/>
            <person name="Tucker A."/>
            <person name="Oakley T.H."/>
            <person name="Tokishita S."/>
            <person name="Aerts A."/>
            <person name="Arnold G.J."/>
            <person name="Basu M.K."/>
            <person name="Bauer D.J."/>
            <person name="Caceres C.E."/>
            <person name="Carmel L."/>
            <person name="Casola C."/>
            <person name="Choi J.H."/>
            <person name="Detter J.C."/>
            <person name="Dong Q."/>
            <person name="Dusheyko S."/>
            <person name="Eads B.D."/>
            <person name="Frohlich T."/>
            <person name="Geiler-Samerotte K.A."/>
            <person name="Gerlach D."/>
            <person name="Hatcher P."/>
            <person name="Jogdeo S."/>
            <person name="Krijgsveld J."/>
            <person name="Kriventseva E.V."/>
            <person name="Kultz D."/>
            <person name="Laforsch C."/>
            <person name="Lindquist E."/>
            <person name="Lopez J."/>
            <person name="Manak J.R."/>
            <person name="Muller J."/>
            <person name="Pangilinan J."/>
            <person name="Patwardhan R.P."/>
            <person name="Pitluck S."/>
            <person name="Pritham E.J."/>
            <person name="Rechtsteiner A."/>
            <person name="Rho M."/>
            <person name="Rogozin I.B."/>
            <person name="Sakarya O."/>
            <person name="Salamov A."/>
            <person name="Schaack S."/>
            <person name="Shapiro H."/>
            <person name="Shiga Y."/>
            <person name="Skalitzky C."/>
            <person name="Smith Z."/>
            <person name="Souvorov A."/>
            <person name="Sung W."/>
            <person name="Tang Z."/>
            <person name="Tsuchiya D."/>
            <person name="Tu H."/>
            <person name="Vos H."/>
            <person name="Wang M."/>
            <person name="Wolf Y.I."/>
            <person name="Yamagata H."/>
            <person name="Yamada T."/>
            <person name="Ye Y."/>
            <person name="Shaw J.R."/>
            <person name="Andrews J."/>
            <person name="Crease T.J."/>
            <person name="Tang H."/>
            <person name="Lucas S.M."/>
            <person name="Robertson H.M."/>
            <person name="Bork P."/>
            <person name="Koonin E.V."/>
            <person name="Zdobnov E.M."/>
            <person name="Grigoriev I.V."/>
            <person name="Lynch M."/>
            <person name="Boore J.L."/>
        </authorList>
    </citation>
    <scope>NUCLEOTIDE SEQUENCE [LARGE SCALE GENOMIC DNA]</scope>
</reference>
<proteinExistence type="predicted"/>
<organism evidence="1 2">
    <name type="scientific">Daphnia pulex</name>
    <name type="common">Water flea</name>
    <dbReference type="NCBI Taxonomy" id="6669"/>
    <lineage>
        <taxon>Eukaryota</taxon>
        <taxon>Metazoa</taxon>
        <taxon>Ecdysozoa</taxon>
        <taxon>Arthropoda</taxon>
        <taxon>Crustacea</taxon>
        <taxon>Branchiopoda</taxon>
        <taxon>Diplostraca</taxon>
        <taxon>Cladocera</taxon>
        <taxon>Anomopoda</taxon>
        <taxon>Daphniidae</taxon>
        <taxon>Daphnia</taxon>
    </lineage>
</organism>
<evidence type="ECO:0000313" key="1">
    <source>
        <dbReference type="EMBL" id="EFX71743.1"/>
    </source>
</evidence>
<dbReference type="EMBL" id="GL732607">
    <property type="protein sequence ID" value="EFX71743.1"/>
    <property type="molecule type" value="Genomic_DNA"/>
</dbReference>
<dbReference type="AlphaFoldDB" id="E9H970"/>
<dbReference type="InParanoid" id="E9H970"/>
<dbReference type="HOGENOM" id="CLU_1108051_0_0_1"/>
<dbReference type="PhylomeDB" id="E9H970"/>
<dbReference type="Proteomes" id="UP000000305">
    <property type="component" value="Unassembled WGS sequence"/>
</dbReference>